<evidence type="ECO:0000256" key="1">
    <source>
        <dbReference type="ARBA" id="ARBA00010982"/>
    </source>
</evidence>
<organism evidence="5 6">
    <name type="scientific">Wickerhamomyces anomalus (strain ATCC 58044 / CBS 1984 / NCYC 433 / NRRL Y-366-8)</name>
    <name type="common">Yeast</name>
    <name type="synonym">Hansenula anomala</name>
    <dbReference type="NCBI Taxonomy" id="683960"/>
    <lineage>
        <taxon>Eukaryota</taxon>
        <taxon>Fungi</taxon>
        <taxon>Dikarya</taxon>
        <taxon>Ascomycota</taxon>
        <taxon>Saccharomycotina</taxon>
        <taxon>Saccharomycetes</taxon>
        <taxon>Phaffomycetales</taxon>
        <taxon>Wickerhamomycetaceae</taxon>
        <taxon>Wickerhamomyces</taxon>
    </lineage>
</organism>
<dbReference type="SUPFAM" id="SSF53901">
    <property type="entry name" value="Thiolase-like"/>
    <property type="match status" value="1"/>
</dbReference>
<evidence type="ECO:0000256" key="3">
    <source>
        <dbReference type="ARBA" id="ARBA00023315"/>
    </source>
</evidence>
<sequence>MGVSAEKCAKYYNLAREDQDSFPMKSYQRSQKAHESGKFENEITPVMIPRGFKVKTSTTVEFDEETANASPINDGGRSLLV</sequence>
<protein>
    <recommendedName>
        <fullName evidence="4">Thiolase N-terminal domain-containing protein</fullName>
    </recommendedName>
</protein>
<dbReference type="AlphaFoldDB" id="A0A1E3P2K9"/>
<keyword evidence="2" id="KW-0808">Transferase</keyword>
<dbReference type="RefSeq" id="XP_019038339.1">
    <property type="nucleotide sequence ID" value="XM_019183583.1"/>
</dbReference>
<evidence type="ECO:0000313" key="5">
    <source>
        <dbReference type="EMBL" id="ODQ59132.1"/>
    </source>
</evidence>
<dbReference type="STRING" id="683960.A0A1E3P2K9"/>
<proteinExistence type="inferred from homology"/>
<dbReference type="PANTHER" id="PTHR18919:SF165">
    <property type="entry name" value="ACETYL-COA ACETYLTRANSFERASE"/>
    <property type="match status" value="1"/>
</dbReference>
<dbReference type="Proteomes" id="UP000094112">
    <property type="component" value="Unassembled WGS sequence"/>
</dbReference>
<evidence type="ECO:0000313" key="6">
    <source>
        <dbReference type="Proteomes" id="UP000094112"/>
    </source>
</evidence>
<dbReference type="GO" id="GO:0006635">
    <property type="term" value="P:fatty acid beta-oxidation"/>
    <property type="evidence" value="ECO:0007669"/>
    <property type="project" value="TreeGrafter"/>
</dbReference>
<gene>
    <name evidence="5" type="ORF">WICANDRAFT_63629</name>
</gene>
<dbReference type="GO" id="GO:0006696">
    <property type="term" value="P:ergosterol biosynthetic process"/>
    <property type="evidence" value="ECO:0007669"/>
    <property type="project" value="TreeGrafter"/>
</dbReference>
<dbReference type="Gene3D" id="3.40.47.10">
    <property type="match status" value="1"/>
</dbReference>
<keyword evidence="3" id="KW-0012">Acyltransferase</keyword>
<dbReference type="PANTHER" id="PTHR18919">
    <property type="entry name" value="ACETYL-COA C-ACYLTRANSFERASE"/>
    <property type="match status" value="1"/>
</dbReference>
<accession>A0A1E3P2K9</accession>
<name>A0A1E3P2K9_WICAA</name>
<comment type="similarity">
    <text evidence="1">Belongs to the thiolase-like superfamily. Thiolase family.</text>
</comment>
<dbReference type="GO" id="GO:0005739">
    <property type="term" value="C:mitochondrion"/>
    <property type="evidence" value="ECO:0007669"/>
    <property type="project" value="TreeGrafter"/>
</dbReference>
<evidence type="ECO:0000256" key="2">
    <source>
        <dbReference type="ARBA" id="ARBA00022679"/>
    </source>
</evidence>
<dbReference type="InterPro" id="IPR016039">
    <property type="entry name" value="Thiolase-like"/>
</dbReference>
<dbReference type="Pfam" id="PF00108">
    <property type="entry name" value="Thiolase_N"/>
    <property type="match status" value="1"/>
</dbReference>
<dbReference type="OrthoDB" id="5404651at2759"/>
<dbReference type="EMBL" id="KV454211">
    <property type="protein sequence ID" value="ODQ59132.1"/>
    <property type="molecule type" value="Genomic_DNA"/>
</dbReference>
<reference evidence="5 6" key="1">
    <citation type="journal article" date="2016" name="Proc. Natl. Acad. Sci. U.S.A.">
        <title>Comparative genomics of biotechnologically important yeasts.</title>
        <authorList>
            <person name="Riley R."/>
            <person name="Haridas S."/>
            <person name="Wolfe K.H."/>
            <person name="Lopes M.R."/>
            <person name="Hittinger C.T."/>
            <person name="Goeker M."/>
            <person name="Salamov A.A."/>
            <person name="Wisecaver J.H."/>
            <person name="Long T.M."/>
            <person name="Calvey C.H."/>
            <person name="Aerts A.L."/>
            <person name="Barry K.W."/>
            <person name="Choi C."/>
            <person name="Clum A."/>
            <person name="Coughlan A.Y."/>
            <person name="Deshpande S."/>
            <person name="Douglass A.P."/>
            <person name="Hanson S.J."/>
            <person name="Klenk H.-P."/>
            <person name="LaButti K.M."/>
            <person name="Lapidus A."/>
            <person name="Lindquist E.A."/>
            <person name="Lipzen A.M."/>
            <person name="Meier-Kolthoff J.P."/>
            <person name="Ohm R.A."/>
            <person name="Otillar R.P."/>
            <person name="Pangilinan J.L."/>
            <person name="Peng Y."/>
            <person name="Rokas A."/>
            <person name="Rosa C.A."/>
            <person name="Scheuner C."/>
            <person name="Sibirny A.A."/>
            <person name="Slot J.C."/>
            <person name="Stielow J.B."/>
            <person name="Sun H."/>
            <person name="Kurtzman C.P."/>
            <person name="Blackwell M."/>
            <person name="Grigoriev I.V."/>
            <person name="Jeffries T.W."/>
        </authorList>
    </citation>
    <scope>NUCLEOTIDE SEQUENCE [LARGE SCALE GENOMIC DNA]</scope>
    <source>
        <strain evidence="6">ATCC 58044 / CBS 1984 / NCYC 433 / NRRL Y-366-8</strain>
    </source>
</reference>
<evidence type="ECO:0000259" key="4">
    <source>
        <dbReference type="Pfam" id="PF00108"/>
    </source>
</evidence>
<dbReference type="GeneID" id="30200829"/>
<dbReference type="InterPro" id="IPR020616">
    <property type="entry name" value="Thiolase_N"/>
</dbReference>
<keyword evidence="6" id="KW-1185">Reference proteome</keyword>
<feature type="domain" description="Thiolase N-terminal" evidence="4">
    <location>
        <begin position="1"/>
        <end position="64"/>
    </location>
</feature>
<dbReference type="GO" id="GO:0003985">
    <property type="term" value="F:acetyl-CoA C-acetyltransferase activity"/>
    <property type="evidence" value="ECO:0007669"/>
    <property type="project" value="TreeGrafter"/>
</dbReference>